<gene>
    <name evidence="1" type="ORF">MUN88_00505</name>
</gene>
<dbReference type="InterPro" id="IPR002933">
    <property type="entry name" value="Peptidase_M20"/>
</dbReference>
<dbReference type="PANTHER" id="PTHR43808">
    <property type="entry name" value="ACETYLORNITHINE DEACETYLASE"/>
    <property type="match status" value="1"/>
</dbReference>
<protein>
    <submittedName>
        <fullName evidence="1">M20/M25/M40 family metallo-hydrolase</fullName>
    </submittedName>
</protein>
<evidence type="ECO:0000313" key="2">
    <source>
        <dbReference type="Proteomes" id="UP000831782"/>
    </source>
</evidence>
<dbReference type="SUPFAM" id="SSF53187">
    <property type="entry name" value="Zn-dependent exopeptidases"/>
    <property type="match status" value="1"/>
</dbReference>
<keyword evidence="2" id="KW-1185">Reference proteome</keyword>
<organism evidence="1 2">
    <name type="scientific">Gracilibacillus caseinilyticus</name>
    <dbReference type="NCBI Taxonomy" id="2932256"/>
    <lineage>
        <taxon>Bacteria</taxon>
        <taxon>Bacillati</taxon>
        <taxon>Bacillota</taxon>
        <taxon>Bacilli</taxon>
        <taxon>Bacillales</taxon>
        <taxon>Bacillaceae</taxon>
        <taxon>Gracilibacillus</taxon>
    </lineage>
</organism>
<accession>A0ABY4EWM5</accession>
<dbReference type="EMBL" id="CP095072">
    <property type="protein sequence ID" value="UOQ48679.1"/>
    <property type="molecule type" value="Genomic_DNA"/>
</dbReference>
<dbReference type="RefSeq" id="WP_244719576.1">
    <property type="nucleotide sequence ID" value="NZ_CP095072.1"/>
</dbReference>
<dbReference type="PIRSF" id="PIRSF010386">
    <property type="entry name" value="RocB"/>
    <property type="match status" value="1"/>
</dbReference>
<dbReference type="Proteomes" id="UP000831782">
    <property type="component" value="Chromosome"/>
</dbReference>
<dbReference type="PANTHER" id="PTHR43808:SF27">
    <property type="entry name" value="PROTEIN ROCB"/>
    <property type="match status" value="1"/>
</dbReference>
<evidence type="ECO:0000313" key="1">
    <source>
        <dbReference type="EMBL" id="UOQ48679.1"/>
    </source>
</evidence>
<proteinExistence type="predicted"/>
<name>A0ABY4EWM5_9BACI</name>
<dbReference type="InterPro" id="IPR050072">
    <property type="entry name" value="Peptidase_M20A"/>
</dbReference>
<reference evidence="1 2" key="1">
    <citation type="submission" date="2022-04" db="EMBL/GenBank/DDBJ databases">
        <title>Gracilibacillus sp. isolated from saltern.</title>
        <authorList>
            <person name="Won M."/>
            <person name="Lee C.-M."/>
            <person name="Woen H.-Y."/>
            <person name="Kwon S.-W."/>
        </authorList>
    </citation>
    <scope>NUCLEOTIDE SEQUENCE [LARGE SCALE GENOMIC DNA]</scope>
    <source>
        <strain evidence="1 2">SSWR10-1</strain>
    </source>
</reference>
<sequence>MYKIEKWGDMMEGVKNTIQSIPELITRLVNIPSITNTDGENQMGNEIFSILEEMPYFKANLSHLYRIPLENDPLSRFSVAGLLKGNGDSNKTIILLSHYDVVGVEDYGNLKDHAFDPVKIKKILRDQYVDTLAEEVKVDLQSDHWLFGRGIMDMKAGLAIQLAVLYELSQQKDFDGNILLLATPDEETNSKGMLAAIPFLNRTKQEHQLTYELCICSEPNFAAYPGDRSNYVYKGSVGKVLPIVMSVGKETHVGEPLEGMNAGWMLTEVVQQMEWSELFTETIEGENNPPPTCLQMRDLKKRYDVQTIGMAYAMYNILTLAQTPLAVLTKLKAVIEHAAEQLHEKALLQYNKFKQGERPHFYNVKQPVVYEFQELYRMGVQQFGAHFEETIQETIYTSQEKGCDDREITIEVAEVVCEFFVDRAPFFVIMLAPPYYPHVSLDSTKPADQKIAKCVSDLIEQHNREWKETLLPKQFFTGLSDVSYCRIANIEQVLPTLEANMPLWGKTYSIPVEEIAALDVPTINVCPYGKDAHKRTERLDVQYTAEVAPLVLKQAIQMTLSQSQ</sequence>
<dbReference type="Gene3D" id="3.40.630.10">
    <property type="entry name" value="Zn peptidases"/>
    <property type="match status" value="1"/>
</dbReference>
<dbReference type="Pfam" id="PF01546">
    <property type="entry name" value="Peptidase_M20"/>
    <property type="match status" value="1"/>
</dbReference>
<dbReference type="InterPro" id="IPR012166">
    <property type="entry name" value="Uncharacterised_RocB"/>
</dbReference>